<evidence type="ECO:0000313" key="4">
    <source>
        <dbReference type="Proteomes" id="UP000298663"/>
    </source>
</evidence>
<reference evidence="3 4" key="1">
    <citation type="journal article" date="2015" name="Genome Biol.">
        <title>Comparative genomics of Steinernema reveals deeply conserved gene regulatory networks.</title>
        <authorList>
            <person name="Dillman A.R."/>
            <person name="Macchietto M."/>
            <person name="Porter C.F."/>
            <person name="Rogers A."/>
            <person name="Williams B."/>
            <person name="Antoshechkin I."/>
            <person name="Lee M.M."/>
            <person name="Goodwin Z."/>
            <person name="Lu X."/>
            <person name="Lewis E.E."/>
            <person name="Goodrich-Blair H."/>
            <person name="Stock S.P."/>
            <person name="Adams B.J."/>
            <person name="Sternberg P.W."/>
            <person name="Mortazavi A."/>
        </authorList>
    </citation>
    <scope>NUCLEOTIDE SEQUENCE [LARGE SCALE GENOMIC DNA]</scope>
    <source>
        <strain evidence="3 4">ALL</strain>
    </source>
</reference>
<dbReference type="Proteomes" id="UP000298663">
    <property type="component" value="Unassembled WGS sequence"/>
</dbReference>
<feature type="region of interest" description="Disordered" evidence="1">
    <location>
        <begin position="184"/>
        <end position="204"/>
    </location>
</feature>
<feature type="compositionally biased region" description="Low complexity" evidence="1">
    <location>
        <begin position="193"/>
        <end position="204"/>
    </location>
</feature>
<protein>
    <submittedName>
        <fullName evidence="3">Uncharacterized protein</fullName>
    </submittedName>
</protein>
<accession>A0A4U5M1K4</accession>
<evidence type="ECO:0000313" key="3">
    <source>
        <dbReference type="EMBL" id="TKR62569.1"/>
    </source>
</evidence>
<keyword evidence="2" id="KW-0472">Membrane</keyword>
<feature type="region of interest" description="Disordered" evidence="1">
    <location>
        <begin position="115"/>
        <end position="138"/>
    </location>
</feature>
<comment type="caution">
    <text evidence="3">The sequence shown here is derived from an EMBL/GenBank/DDBJ whole genome shotgun (WGS) entry which is preliminary data.</text>
</comment>
<sequence>MLSSIVSTSNDSIVVTLLELIDRCAKSLNIVETRLSVIERSFIDFVERAKKRDDLALDLILEISKTVKVLEKSQDSDSFKDLIKVRDKVEFGFNGNKAQKLSKIEDSKAYNLETEQSGLNPSHGANHPTTEIKNASIRDAPLSKTSISSEWIQVSRRSKFSLLQKTREERTLNKWQFPQKRNCLPGSIDETNSEQSKQSQSSTQDLLLIRNHENNYISKKDLKTSRKREKKQINITSKIGSDKKLTNRVEKGKLEYCLSIITTFNKLAIKSCATITCCFMSDYAALWNILAVWFSKLTAGAIPKLYSSPDLIKTDFRSLLHLLCGMNIYSYVKWALSTNPSNLMERRPRVGGFTSSLHQCFFSAFLLLYILVFTPICLYLLLLLVYMVLFLSLCLMDDDDLYSWESIQQRQLKH</sequence>
<organism evidence="3 4">
    <name type="scientific">Steinernema carpocapsae</name>
    <name type="common">Entomopathogenic nematode</name>
    <dbReference type="NCBI Taxonomy" id="34508"/>
    <lineage>
        <taxon>Eukaryota</taxon>
        <taxon>Metazoa</taxon>
        <taxon>Ecdysozoa</taxon>
        <taxon>Nematoda</taxon>
        <taxon>Chromadorea</taxon>
        <taxon>Rhabditida</taxon>
        <taxon>Tylenchina</taxon>
        <taxon>Panagrolaimomorpha</taxon>
        <taxon>Strongyloidoidea</taxon>
        <taxon>Steinernematidae</taxon>
        <taxon>Steinernema</taxon>
    </lineage>
</organism>
<name>A0A4U5M1K4_STECR</name>
<evidence type="ECO:0000256" key="1">
    <source>
        <dbReference type="SAM" id="MobiDB-lite"/>
    </source>
</evidence>
<proteinExistence type="predicted"/>
<keyword evidence="4" id="KW-1185">Reference proteome</keyword>
<evidence type="ECO:0000256" key="2">
    <source>
        <dbReference type="SAM" id="Phobius"/>
    </source>
</evidence>
<gene>
    <name evidence="3" type="ORF">L596_026503</name>
</gene>
<keyword evidence="2" id="KW-0812">Transmembrane</keyword>
<dbReference type="AlphaFoldDB" id="A0A4U5M1K4"/>
<feature type="transmembrane region" description="Helical" evidence="2">
    <location>
        <begin position="356"/>
        <end position="389"/>
    </location>
</feature>
<reference evidence="3 4" key="2">
    <citation type="journal article" date="2019" name="G3 (Bethesda)">
        <title>Hybrid Assembly of the Genome of the Entomopathogenic Nematode Steinernema carpocapsae Identifies the X-Chromosome.</title>
        <authorList>
            <person name="Serra L."/>
            <person name="Macchietto M."/>
            <person name="Macias-Munoz A."/>
            <person name="McGill C.J."/>
            <person name="Rodriguez I.M."/>
            <person name="Rodriguez B."/>
            <person name="Murad R."/>
            <person name="Mortazavi A."/>
        </authorList>
    </citation>
    <scope>NUCLEOTIDE SEQUENCE [LARGE SCALE GENOMIC DNA]</scope>
    <source>
        <strain evidence="3 4">ALL</strain>
    </source>
</reference>
<dbReference type="EMBL" id="AZBU02000010">
    <property type="protein sequence ID" value="TKR62569.1"/>
    <property type="molecule type" value="Genomic_DNA"/>
</dbReference>
<keyword evidence="2" id="KW-1133">Transmembrane helix</keyword>